<evidence type="ECO:0000256" key="2">
    <source>
        <dbReference type="PROSITE-ProRule" id="PRU01077"/>
    </source>
</evidence>
<dbReference type="AlphaFoldDB" id="A0A9W6T2R7"/>
<dbReference type="InterPro" id="IPR027267">
    <property type="entry name" value="AH/BAR_dom_sf"/>
</dbReference>
<dbReference type="Gene3D" id="1.10.555.10">
    <property type="entry name" value="Rho GTPase activation protein"/>
    <property type="match status" value="1"/>
</dbReference>
<feature type="compositionally biased region" description="Low complexity" evidence="3">
    <location>
        <begin position="378"/>
        <end position="387"/>
    </location>
</feature>
<dbReference type="SUPFAM" id="SSF103657">
    <property type="entry name" value="BAR/IMD domain-like"/>
    <property type="match status" value="1"/>
</dbReference>
<organism evidence="6 7">
    <name type="scientific">Candida boidinii</name>
    <name type="common">Yeast</name>
    <dbReference type="NCBI Taxonomy" id="5477"/>
    <lineage>
        <taxon>Eukaryota</taxon>
        <taxon>Fungi</taxon>
        <taxon>Dikarya</taxon>
        <taxon>Ascomycota</taxon>
        <taxon>Saccharomycotina</taxon>
        <taxon>Pichiomycetes</taxon>
        <taxon>Pichiales</taxon>
        <taxon>Pichiaceae</taxon>
        <taxon>Ogataea</taxon>
        <taxon>Ogataea/Candida clade</taxon>
    </lineage>
</organism>
<keyword evidence="1" id="KW-0343">GTPase activation</keyword>
<feature type="compositionally biased region" description="Low complexity" evidence="3">
    <location>
        <begin position="203"/>
        <end position="231"/>
    </location>
</feature>
<dbReference type="InterPro" id="IPR031160">
    <property type="entry name" value="F_BAR_dom"/>
</dbReference>
<reference evidence="6" key="1">
    <citation type="submission" date="2023-04" db="EMBL/GenBank/DDBJ databases">
        <title>Candida boidinii NBRC 10035.</title>
        <authorList>
            <person name="Ichikawa N."/>
            <person name="Sato H."/>
            <person name="Tonouchi N."/>
        </authorList>
    </citation>
    <scope>NUCLEOTIDE SEQUENCE</scope>
    <source>
        <strain evidence="6">NBRC 10035</strain>
    </source>
</reference>
<evidence type="ECO:0000256" key="3">
    <source>
        <dbReference type="SAM" id="MobiDB-lite"/>
    </source>
</evidence>
<dbReference type="InterPro" id="IPR008936">
    <property type="entry name" value="Rho_GTPase_activation_prot"/>
</dbReference>
<dbReference type="SUPFAM" id="SSF48350">
    <property type="entry name" value="GTPase activation domain, GAP"/>
    <property type="match status" value="1"/>
</dbReference>
<dbReference type="SMART" id="SM00324">
    <property type="entry name" value="RhoGAP"/>
    <property type="match status" value="1"/>
</dbReference>
<protein>
    <submittedName>
        <fullName evidence="6">Unnamed protein product</fullName>
    </submittedName>
</protein>
<feature type="compositionally biased region" description="Acidic residues" evidence="3">
    <location>
        <begin position="404"/>
        <end position="416"/>
    </location>
</feature>
<dbReference type="Proteomes" id="UP001165120">
    <property type="component" value="Unassembled WGS sequence"/>
</dbReference>
<sequence length="628" mass="70938">MYDELNSLSINFTKLRKMTKDEGLRKEKEVLDSINLAEKAKHKYFSLCYDLERLRNSDPTKKTMTLKGTKTSSQQEEELIKKIQAADNDYHSKSLKSQSLKNDLSKIHRPNINKKLNNLIIELETALCLQLQKFSTYNESLIIGMGNQVAPLSSNSNHNSMKSYANSIDVEKNLLNYIKSSKPDYKTNFVPIEYEKHRLFGGTSSHHNIQNHSNNSNNSTSNNINTRKISNPTMTSSTAKNSAITGAAIGTGIALGSATLNPSPLSGRPQPQQQQHNDSAIPKDANPHPPRYNTLDPARSPALTGPRPMNVDAQEALNSANELLASTDPKNGHFEDSTNNNNNNNEHHEINERVDHVDDYSADGYEKIADNNDRNYENNDINNTTANVGATPVKTDVPDYKDSVDEEDDDDDDDDNSIQKEYPSHHYGLFGLGIEQVPHDEEMVPYFVKKCISLIETYGEDAEGIYRSSPNVTKVEELRELINSNPNDLSVLDPPDPNVISNDYIYCIASLLKSFFSKLPDPLLTKEKSPDFLRAGEIPDSNTMRVQLHRIVFELPDCSYFTLRDLLFHFVKLTEIPKIRMNAKNLSIVWCTNLLSAEFTNKEEFDIQQRVIEELIYACKDIFDPKDD</sequence>
<evidence type="ECO:0000259" key="4">
    <source>
        <dbReference type="PROSITE" id="PS50238"/>
    </source>
</evidence>
<dbReference type="PROSITE" id="PS50238">
    <property type="entry name" value="RHOGAP"/>
    <property type="match status" value="1"/>
</dbReference>
<dbReference type="InterPro" id="IPR000198">
    <property type="entry name" value="RhoGAP_dom"/>
</dbReference>
<feature type="domain" description="Rho-GAP" evidence="4">
    <location>
        <begin position="432"/>
        <end position="623"/>
    </location>
</feature>
<dbReference type="Gene3D" id="1.20.1270.60">
    <property type="entry name" value="Arfaptin homology (AH) domain/BAR domain"/>
    <property type="match status" value="1"/>
</dbReference>
<dbReference type="EMBL" id="BSXN01001979">
    <property type="protein sequence ID" value="GME75173.1"/>
    <property type="molecule type" value="Genomic_DNA"/>
</dbReference>
<dbReference type="GO" id="GO:0005938">
    <property type="term" value="C:cell cortex"/>
    <property type="evidence" value="ECO:0007669"/>
    <property type="project" value="UniProtKB-ARBA"/>
</dbReference>
<keyword evidence="7" id="KW-1185">Reference proteome</keyword>
<dbReference type="GO" id="GO:0007165">
    <property type="term" value="P:signal transduction"/>
    <property type="evidence" value="ECO:0007669"/>
    <property type="project" value="InterPro"/>
</dbReference>
<evidence type="ECO:0000259" key="5">
    <source>
        <dbReference type="PROSITE" id="PS51741"/>
    </source>
</evidence>
<evidence type="ECO:0000256" key="1">
    <source>
        <dbReference type="ARBA" id="ARBA00022468"/>
    </source>
</evidence>
<dbReference type="PANTHER" id="PTHR23176">
    <property type="entry name" value="RHO/RAC/CDC GTPASE-ACTIVATING PROTEIN"/>
    <property type="match status" value="1"/>
</dbReference>
<proteinExistence type="predicted"/>
<feature type="region of interest" description="Disordered" evidence="3">
    <location>
        <begin position="259"/>
        <end position="309"/>
    </location>
</feature>
<name>A0A9W6T2R7_CANBO</name>
<feature type="region of interest" description="Disordered" evidence="3">
    <location>
        <begin position="369"/>
        <end position="423"/>
    </location>
</feature>
<dbReference type="InterPro" id="IPR050729">
    <property type="entry name" value="Rho-GAP"/>
</dbReference>
<gene>
    <name evidence="6" type="ORF">Cboi02_000468300</name>
</gene>
<evidence type="ECO:0000313" key="6">
    <source>
        <dbReference type="EMBL" id="GME75173.1"/>
    </source>
</evidence>
<comment type="caution">
    <text evidence="6">The sequence shown here is derived from an EMBL/GenBank/DDBJ whole genome shotgun (WGS) entry which is preliminary data.</text>
</comment>
<dbReference type="Pfam" id="PF00620">
    <property type="entry name" value="RhoGAP"/>
    <property type="match status" value="1"/>
</dbReference>
<evidence type="ECO:0000313" key="7">
    <source>
        <dbReference type="Proteomes" id="UP001165120"/>
    </source>
</evidence>
<dbReference type="GO" id="GO:0005933">
    <property type="term" value="C:cellular bud"/>
    <property type="evidence" value="ECO:0007669"/>
    <property type="project" value="UniProtKB-ARBA"/>
</dbReference>
<dbReference type="GO" id="GO:0005096">
    <property type="term" value="F:GTPase activator activity"/>
    <property type="evidence" value="ECO:0007669"/>
    <property type="project" value="UniProtKB-KW"/>
</dbReference>
<feature type="domain" description="F-BAR" evidence="5">
    <location>
        <begin position="1"/>
        <end position="173"/>
    </location>
</feature>
<accession>A0A9W6T2R7</accession>
<dbReference type="PROSITE" id="PS51741">
    <property type="entry name" value="F_BAR"/>
    <property type="match status" value="1"/>
</dbReference>
<feature type="region of interest" description="Disordered" evidence="3">
    <location>
        <begin position="325"/>
        <end position="347"/>
    </location>
</feature>
<keyword evidence="2" id="KW-0175">Coiled coil</keyword>
<dbReference type="PANTHER" id="PTHR23176:SF128">
    <property type="entry name" value="RHO GTPASE-ACTIVATING PROTEIN RGD1"/>
    <property type="match status" value="1"/>
</dbReference>
<feature type="region of interest" description="Disordered" evidence="3">
    <location>
        <begin position="203"/>
        <end position="238"/>
    </location>
</feature>
<feature type="compositionally biased region" description="Polar residues" evidence="3">
    <location>
        <begin position="260"/>
        <end position="278"/>
    </location>
</feature>